<proteinExistence type="predicted"/>
<dbReference type="Gene3D" id="1.25.40.10">
    <property type="entry name" value="Tetratricopeptide repeat domain"/>
    <property type="match status" value="1"/>
</dbReference>
<sequence length="548" mass="63861">MKTNYLIILFIFLVHYSFSQSREECEDVIKQAVEDIFERQNYASAIPKLESVRSIAEKKEYYKEQFLATNNLGAAYYQMLDYGNAIKHYLEAYNLAIQKNASKDEMTVLNNIAIVYAAENNLEKAKEYFKKSFDIAVSENIDLKIKLYASNLAKINFELKNITQANYYINKVLDFNNVDSDAVNLNALTTKNHILLYEKKYEEVIKAANIVIEKARGNNLKEAISENQLILAEAYLASKNFDKSQATISSGILEAVNNNYKLNFYELKSLLALKTGNIDAIYTAKDSIVYLSQLINDTQNKEVLENSQLKFELAESNHHLIISKEKSLNQRNIYLIITLVLVCVIIILGWVFYKRNLINKHNRELVNRNLKIADLELEKERNKVKLLHQQRREEELKNALEKKKLENEIQQRNKQLSDKILFQTTRNEMIEDVINKIAKLPEITENNSTKTYIKELKTYLKEDMKWEEFNAKFNHLNPKFLIQLKKTHPNLTANDIRFLSFIYLNLSYNEIASLLNISVESCRKRKERVSKKLNLSSGKILFEYLSTL</sequence>
<dbReference type="AlphaFoldDB" id="A0A1M6AUS8"/>
<evidence type="ECO:0000256" key="3">
    <source>
        <dbReference type="SAM" id="Phobius"/>
    </source>
</evidence>
<dbReference type="STRING" id="579105.SAMN04488096_101450"/>
<evidence type="ECO:0000256" key="1">
    <source>
        <dbReference type="PROSITE-ProRule" id="PRU00339"/>
    </source>
</evidence>
<accession>A0A1M6AUS8</accession>
<evidence type="ECO:0000313" key="4">
    <source>
        <dbReference type="EMBL" id="SHI40078.1"/>
    </source>
</evidence>
<dbReference type="InterPro" id="IPR016032">
    <property type="entry name" value="Sig_transdc_resp-reg_C-effctor"/>
</dbReference>
<keyword evidence="3" id="KW-1133">Transmembrane helix</keyword>
<dbReference type="InterPro" id="IPR011990">
    <property type="entry name" value="TPR-like_helical_dom_sf"/>
</dbReference>
<keyword evidence="2" id="KW-0175">Coiled coil</keyword>
<dbReference type="PROSITE" id="PS50005">
    <property type="entry name" value="TPR"/>
    <property type="match status" value="1"/>
</dbReference>
<evidence type="ECO:0000256" key="2">
    <source>
        <dbReference type="SAM" id="Coils"/>
    </source>
</evidence>
<dbReference type="GO" id="GO:0006355">
    <property type="term" value="P:regulation of DNA-templated transcription"/>
    <property type="evidence" value="ECO:0007669"/>
    <property type="project" value="InterPro"/>
</dbReference>
<name>A0A1M6AUS8_9FLAO</name>
<keyword evidence="1" id="KW-0802">TPR repeat</keyword>
<dbReference type="InterPro" id="IPR036388">
    <property type="entry name" value="WH-like_DNA-bd_sf"/>
</dbReference>
<evidence type="ECO:0000313" key="5">
    <source>
        <dbReference type="Proteomes" id="UP000184225"/>
    </source>
</evidence>
<dbReference type="SUPFAM" id="SSF46894">
    <property type="entry name" value="C-terminal effector domain of the bipartite response regulators"/>
    <property type="match status" value="1"/>
</dbReference>
<dbReference type="EMBL" id="FQYY01000001">
    <property type="protein sequence ID" value="SHI40078.1"/>
    <property type="molecule type" value="Genomic_DNA"/>
</dbReference>
<keyword evidence="5" id="KW-1185">Reference proteome</keyword>
<keyword evidence="3" id="KW-0472">Membrane</keyword>
<feature type="coiled-coil region" evidence="2">
    <location>
        <begin position="358"/>
        <end position="413"/>
    </location>
</feature>
<dbReference type="SMART" id="SM00028">
    <property type="entry name" value="TPR"/>
    <property type="match status" value="3"/>
</dbReference>
<reference evidence="4 5" key="1">
    <citation type="submission" date="2016-11" db="EMBL/GenBank/DDBJ databases">
        <authorList>
            <person name="Jaros S."/>
            <person name="Januszkiewicz K."/>
            <person name="Wedrychowicz H."/>
        </authorList>
    </citation>
    <scope>NUCLEOTIDE SEQUENCE [LARGE SCALE GENOMIC DNA]</scope>
    <source>
        <strain evidence="4 5">DSM 21425</strain>
    </source>
</reference>
<dbReference type="RefSeq" id="WP_073147781.1">
    <property type="nucleotide sequence ID" value="NZ_FQYY01000001.1"/>
</dbReference>
<dbReference type="GO" id="GO:0003677">
    <property type="term" value="F:DNA binding"/>
    <property type="evidence" value="ECO:0007669"/>
    <property type="project" value="InterPro"/>
</dbReference>
<feature type="transmembrane region" description="Helical" evidence="3">
    <location>
        <begin position="333"/>
        <end position="353"/>
    </location>
</feature>
<dbReference type="OrthoDB" id="614964at2"/>
<keyword evidence="3" id="KW-0812">Transmembrane</keyword>
<organism evidence="4 5">
    <name type="scientific">Mesonia phycicola</name>
    <dbReference type="NCBI Taxonomy" id="579105"/>
    <lineage>
        <taxon>Bacteria</taxon>
        <taxon>Pseudomonadati</taxon>
        <taxon>Bacteroidota</taxon>
        <taxon>Flavobacteriia</taxon>
        <taxon>Flavobacteriales</taxon>
        <taxon>Flavobacteriaceae</taxon>
        <taxon>Mesonia</taxon>
    </lineage>
</organism>
<dbReference type="InterPro" id="IPR019734">
    <property type="entry name" value="TPR_rpt"/>
</dbReference>
<gene>
    <name evidence="4" type="ORF">SAMN04488096_101450</name>
</gene>
<protein>
    <submittedName>
        <fullName evidence="4">Tetratricopeptide repeat-containing protein</fullName>
    </submittedName>
</protein>
<dbReference type="Pfam" id="PF13424">
    <property type="entry name" value="TPR_12"/>
    <property type="match status" value="1"/>
</dbReference>
<dbReference type="SUPFAM" id="SSF48452">
    <property type="entry name" value="TPR-like"/>
    <property type="match status" value="1"/>
</dbReference>
<dbReference type="Proteomes" id="UP000184225">
    <property type="component" value="Unassembled WGS sequence"/>
</dbReference>
<feature type="repeat" description="TPR" evidence="1">
    <location>
        <begin position="106"/>
        <end position="139"/>
    </location>
</feature>
<dbReference type="Gene3D" id="1.10.10.10">
    <property type="entry name" value="Winged helix-like DNA-binding domain superfamily/Winged helix DNA-binding domain"/>
    <property type="match status" value="1"/>
</dbReference>